<dbReference type="PANTHER" id="PTHR42879:SF2">
    <property type="entry name" value="3-OXOACYL-[ACYL-CARRIER-PROTEIN] REDUCTASE FABG"/>
    <property type="match status" value="1"/>
</dbReference>
<evidence type="ECO:0000256" key="1">
    <source>
        <dbReference type="ARBA" id="ARBA00006484"/>
    </source>
</evidence>
<dbReference type="PRINTS" id="PR00080">
    <property type="entry name" value="SDRFAMILY"/>
</dbReference>
<dbReference type="PROSITE" id="PS00061">
    <property type="entry name" value="ADH_SHORT"/>
    <property type="match status" value="1"/>
</dbReference>
<reference evidence="3" key="1">
    <citation type="submission" date="2016-10" db="EMBL/GenBank/DDBJ databases">
        <authorList>
            <person name="Varghese N."/>
            <person name="Submissions S."/>
        </authorList>
    </citation>
    <scope>NUCLEOTIDE SEQUENCE [LARGE SCALE GENOMIC DNA]</scope>
    <source>
        <strain evidence="3">DSM 17298</strain>
    </source>
</reference>
<dbReference type="PRINTS" id="PR00081">
    <property type="entry name" value="GDHRDH"/>
</dbReference>
<dbReference type="AlphaFoldDB" id="A0A1H5TRM2"/>
<dbReference type="RefSeq" id="WP_103923600.1">
    <property type="nucleotide sequence ID" value="NZ_FNVR01000003.1"/>
</dbReference>
<dbReference type="EMBL" id="FNVR01000003">
    <property type="protein sequence ID" value="SEF65416.1"/>
    <property type="molecule type" value="Genomic_DNA"/>
</dbReference>
<accession>A0A1H5TRM2</accession>
<evidence type="ECO:0000313" key="3">
    <source>
        <dbReference type="Proteomes" id="UP000236736"/>
    </source>
</evidence>
<dbReference type="STRING" id="1120964.GCA_001313265_00682"/>
<dbReference type="Pfam" id="PF13561">
    <property type="entry name" value="adh_short_C2"/>
    <property type="match status" value="1"/>
</dbReference>
<dbReference type="InterPro" id="IPR020904">
    <property type="entry name" value="Sc_DH/Rdtase_CS"/>
</dbReference>
<dbReference type="FunFam" id="3.40.50.720:FF:000084">
    <property type="entry name" value="Short-chain dehydrogenase reductase"/>
    <property type="match status" value="1"/>
</dbReference>
<dbReference type="PANTHER" id="PTHR42879">
    <property type="entry name" value="3-OXOACYL-(ACYL-CARRIER-PROTEIN) REDUCTASE"/>
    <property type="match status" value="1"/>
</dbReference>
<dbReference type="Gene3D" id="3.40.50.720">
    <property type="entry name" value="NAD(P)-binding Rossmann-like Domain"/>
    <property type="match status" value="1"/>
</dbReference>
<evidence type="ECO:0000313" key="2">
    <source>
        <dbReference type="EMBL" id="SEF65416.1"/>
    </source>
</evidence>
<dbReference type="InterPro" id="IPR002347">
    <property type="entry name" value="SDR_fam"/>
</dbReference>
<organism evidence="2 3">
    <name type="scientific">Algoriphagus boritolerans DSM 17298 = JCM 18970</name>
    <dbReference type="NCBI Taxonomy" id="1120964"/>
    <lineage>
        <taxon>Bacteria</taxon>
        <taxon>Pseudomonadati</taxon>
        <taxon>Bacteroidota</taxon>
        <taxon>Cytophagia</taxon>
        <taxon>Cytophagales</taxon>
        <taxon>Cyclobacteriaceae</taxon>
        <taxon>Algoriphagus</taxon>
    </lineage>
</organism>
<dbReference type="InterPro" id="IPR036291">
    <property type="entry name" value="NAD(P)-bd_dom_sf"/>
</dbReference>
<sequence>MKALDKKVAIITGSGSGIGKAAALLFAKEGATVIVSDIQEENGRAVAEEIKSNGGNAIFFRADTSQPADNEALVKAAIDNFGKLDIAVNNAGIGGPMGLTGEYPIDGWQKVIEVNLSGVFYGMHYQLPAMEKNGGGVIVNIASILGMVGTRFSPAYVAAKHGVVGLTKATALEYAPKNIRVNSIGPGYIMTPLLTTNLNQEMLKMVEALHPIGRLGEAEEVAELILWLSSSKSSFVTGSYYPVDGGYLAQ</sequence>
<keyword evidence="3" id="KW-1185">Reference proteome</keyword>
<dbReference type="OrthoDB" id="9788235at2"/>
<proteinExistence type="inferred from homology"/>
<comment type="similarity">
    <text evidence="1">Belongs to the short-chain dehydrogenases/reductases (SDR) family.</text>
</comment>
<gene>
    <name evidence="2" type="ORF">SAMN03080598_00901</name>
</gene>
<protein>
    <submittedName>
        <fullName evidence="2">NAD(P)-dependent dehydrogenase, short-chain alcohol dehydrogenase family</fullName>
    </submittedName>
</protein>
<dbReference type="InterPro" id="IPR050259">
    <property type="entry name" value="SDR"/>
</dbReference>
<dbReference type="Proteomes" id="UP000236736">
    <property type="component" value="Unassembled WGS sequence"/>
</dbReference>
<name>A0A1H5TRM2_9BACT</name>
<dbReference type="NCBIfam" id="NF005559">
    <property type="entry name" value="PRK07231.1"/>
    <property type="match status" value="1"/>
</dbReference>
<dbReference type="CDD" id="cd05233">
    <property type="entry name" value="SDR_c"/>
    <property type="match status" value="1"/>
</dbReference>
<dbReference type="GO" id="GO:0032787">
    <property type="term" value="P:monocarboxylic acid metabolic process"/>
    <property type="evidence" value="ECO:0007669"/>
    <property type="project" value="UniProtKB-ARBA"/>
</dbReference>
<dbReference type="SUPFAM" id="SSF51735">
    <property type="entry name" value="NAD(P)-binding Rossmann-fold domains"/>
    <property type="match status" value="1"/>
</dbReference>